<feature type="transmembrane region" description="Helical" evidence="8">
    <location>
        <begin position="20"/>
        <end position="39"/>
    </location>
</feature>
<evidence type="ECO:0000256" key="3">
    <source>
        <dbReference type="ARBA" id="ARBA00022617"/>
    </source>
</evidence>
<keyword evidence="8" id="KW-1133">Transmembrane helix</keyword>
<dbReference type="SUPFAM" id="SSF48264">
    <property type="entry name" value="Cytochrome P450"/>
    <property type="match status" value="1"/>
</dbReference>
<keyword evidence="7" id="KW-0503">Monooxygenase</keyword>
<dbReference type="Pfam" id="PF00067">
    <property type="entry name" value="p450"/>
    <property type="match status" value="1"/>
</dbReference>
<comment type="cofactor">
    <cofactor evidence="1">
        <name>heme</name>
        <dbReference type="ChEBI" id="CHEBI:30413"/>
    </cofactor>
</comment>
<keyword evidence="8" id="KW-0812">Transmembrane</keyword>
<keyword evidence="3" id="KW-0349">Heme</keyword>
<dbReference type="PANTHER" id="PTHR24291">
    <property type="entry name" value="CYTOCHROME P450 FAMILY 4"/>
    <property type="match status" value="1"/>
</dbReference>
<protein>
    <submittedName>
        <fullName evidence="9">Cytochrome P450 4C1</fullName>
    </submittedName>
</protein>
<evidence type="ECO:0000256" key="1">
    <source>
        <dbReference type="ARBA" id="ARBA00001971"/>
    </source>
</evidence>
<evidence type="ECO:0000256" key="2">
    <source>
        <dbReference type="ARBA" id="ARBA00010617"/>
    </source>
</evidence>
<evidence type="ECO:0000256" key="4">
    <source>
        <dbReference type="ARBA" id="ARBA00022723"/>
    </source>
</evidence>
<evidence type="ECO:0000256" key="5">
    <source>
        <dbReference type="ARBA" id="ARBA00023002"/>
    </source>
</evidence>
<keyword evidence="6" id="KW-0408">Iron</keyword>
<organism evidence="9 10">
    <name type="scientific">Periplaneta americana</name>
    <name type="common">American cockroach</name>
    <name type="synonym">Blatta americana</name>
    <dbReference type="NCBI Taxonomy" id="6978"/>
    <lineage>
        <taxon>Eukaryota</taxon>
        <taxon>Metazoa</taxon>
        <taxon>Ecdysozoa</taxon>
        <taxon>Arthropoda</taxon>
        <taxon>Hexapoda</taxon>
        <taxon>Insecta</taxon>
        <taxon>Pterygota</taxon>
        <taxon>Neoptera</taxon>
        <taxon>Polyneoptera</taxon>
        <taxon>Dictyoptera</taxon>
        <taxon>Blattodea</taxon>
        <taxon>Blattoidea</taxon>
        <taxon>Blattidae</taxon>
        <taxon>Blattinae</taxon>
        <taxon>Periplaneta</taxon>
    </lineage>
</organism>
<sequence>MLTSRSAGFLPQITMEISTLLLSAAVFIVSFVFLLPKAVKRVRFVQMVNKLPGPPSYPIIGNALEFNVPRNRLFQVFDNRTKQYGDIFRTWLGPIAQISLARPEYVEVILRDTKHLDKSFVYSLLRPWLGEGLVTGTGDRWHSHRKLITPTFHFKILDVFVDVFVEKSDILIKKLQSKMGGKDFDIYPFITKCALDIICESAMGIQMNAQEETHSEYVKAVYEISELSMQRLVRPWMHPNLIFYSTSKGKRYAECLNVLHSFTNNVSNEDIGYCPPGGLSHKESDFTLQVIRKRRASRLKKNEPTITNEEDELLGKKKRLAFLDLLLEAADNGANMSDVYIREEVDTFMFAGHDTTTAGICWLLFLLGSHPKIQDKVYEELDNIFQGSNRSATMRDLNEMKYLERCIKEALRLYPSVPLIGRVLKEDTKI</sequence>
<comment type="similarity">
    <text evidence="2">Belongs to the cytochrome P450 family.</text>
</comment>
<gene>
    <name evidence="9" type="primary">CYP4C1_8</name>
    <name evidence="9" type="ORF">ANN_23000</name>
</gene>
<dbReference type="InterPro" id="IPR036396">
    <property type="entry name" value="Cyt_P450_sf"/>
</dbReference>
<dbReference type="Gene3D" id="1.10.630.10">
    <property type="entry name" value="Cytochrome P450"/>
    <property type="match status" value="1"/>
</dbReference>
<dbReference type="Proteomes" id="UP001148838">
    <property type="component" value="Unassembled WGS sequence"/>
</dbReference>
<dbReference type="InterPro" id="IPR002401">
    <property type="entry name" value="Cyt_P450_E_grp-I"/>
</dbReference>
<comment type="caution">
    <text evidence="9">The sequence shown here is derived from an EMBL/GenBank/DDBJ whole genome shotgun (WGS) entry which is preliminary data.</text>
</comment>
<evidence type="ECO:0000313" key="9">
    <source>
        <dbReference type="EMBL" id="KAJ4434438.1"/>
    </source>
</evidence>
<feature type="non-terminal residue" evidence="9">
    <location>
        <position position="430"/>
    </location>
</feature>
<keyword evidence="10" id="KW-1185">Reference proteome</keyword>
<reference evidence="9 10" key="1">
    <citation type="journal article" date="2022" name="Allergy">
        <title>Genome assembly and annotation of Periplaneta americana reveal a comprehensive cockroach allergen profile.</title>
        <authorList>
            <person name="Wang L."/>
            <person name="Xiong Q."/>
            <person name="Saelim N."/>
            <person name="Wang L."/>
            <person name="Nong W."/>
            <person name="Wan A.T."/>
            <person name="Shi M."/>
            <person name="Liu X."/>
            <person name="Cao Q."/>
            <person name="Hui J.H.L."/>
            <person name="Sookrung N."/>
            <person name="Leung T.F."/>
            <person name="Tungtrongchitr A."/>
            <person name="Tsui S.K.W."/>
        </authorList>
    </citation>
    <scope>NUCLEOTIDE SEQUENCE [LARGE SCALE GENOMIC DNA]</scope>
    <source>
        <strain evidence="9">PWHHKU_190912</strain>
    </source>
</reference>
<keyword evidence="8" id="KW-0472">Membrane</keyword>
<evidence type="ECO:0000256" key="7">
    <source>
        <dbReference type="ARBA" id="ARBA00023033"/>
    </source>
</evidence>
<dbReference type="InterPro" id="IPR050196">
    <property type="entry name" value="Cytochrome_P450_Monoox"/>
</dbReference>
<dbReference type="PANTHER" id="PTHR24291:SF209">
    <property type="entry name" value="CYTOCHROME P450-LIKE PROTEIN"/>
    <property type="match status" value="1"/>
</dbReference>
<keyword evidence="4" id="KW-0479">Metal-binding</keyword>
<dbReference type="PRINTS" id="PR00463">
    <property type="entry name" value="EP450I"/>
</dbReference>
<evidence type="ECO:0000256" key="6">
    <source>
        <dbReference type="ARBA" id="ARBA00023004"/>
    </source>
</evidence>
<dbReference type="InterPro" id="IPR001128">
    <property type="entry name" value="Cyt_P450"/>
</dbReference>
<accession>A0ABQ8SKB0</accession>
<name>A0ABQ8SKB0_PERAM</name>
<keyword evidence="5" id="KW-0560">Oxidoreductase</keyword>
<dbReference type="EMBL" id="JAJSOF020000025">
    <property type="protein sequence ID" value="KAJ4434438.1"/>
    <property type="molecule type" value="Genomic_DNA"/>
</dbReference>
<proteinExistence type="inferred from homology"/>
<evidence type="ECO:0000256" key="8">
    <source>
        <dbReference type="SAM" id="Phobius"/>
    </source>
</evidence>
<evidence type="ECO:0000313" key="10">
    <source>
        <dbReference type="Proteomes" id="UP001148838"/>
    </source>
</evidence>